<evidence type="ECO:0000313" key="1">
    <source>
        <dbReference type="EMBL" id="RZR71532.1"/>
    </source>
</evidence>
<dbReference type="Proteomes" id="UP000290560">
    <property type="component" value="Unassembled WGS sequence"/>
</dbReference>
<sequence length="102" mass="12183">MYVSVHQLIDIRTARYRVKKEKKKKREKKRKKNTSRALLFPSSLAWSVARGQKIALQSVVRWRFVLLAWREGTRQPVCTVHTAQYQIPYHTEINSVCRYRPI</sequence>
<dbReference type="AlphaFoldDB" id="A0A445MB98"/>
<name>A0A445MB98_ENSVE</name>
<reference evidence="1" key="1">
    <citation type="journal article" date="2018" name="Data Brief">
        <title>Genome sequence data from 17 accessions of Ensete ventricosum, a staple food crop for millions in Ethiopia.</title>
        <authorList>
            <person name="Yemataw Z."/>
            <person name="Muzemil S."/>
            <person name="Ambachew D."/>
            <person name="Tripathi L."/>
            <person name="Tesfaye K."/>
            <person name="Chala A."/>
            <person name="Farbos A."/>
            <person name="O'Neill P."/>
            <person name="Moore K."/>
            <person name="Grant M."/>
            <person name="Studholme D.J."/>
        </authorList>
    </citation>
    <scope>NUCLEOTIDE SEQUENCE [LARGE SCALE GENOMIC DNA]</scope>
    <source>
        <tissue evidence="1">Leaf</tissue>
    </source>
</reference>
<organism evidence="1">
    <name type="scientific">Ensete ventricosum</name>
    <name type="common">Abyssinian banana</name>
    <name type="synonym">Musa ensete</name>
    <dbReference type="NCBI Taxonomy" id="4639"/>
    <lineage>
        <taxon>Eukaryota</taxon>
        <taxon>Viridiplantae</taxon>
        <taxon>Streptophyta</taxon>
        <taxon>Embryophyta</taxon>
        <taxon>Tracheophyta</taxon>
        <taxon>Spermatophyta</taxon>
        <taxon>Magnoliopsida</taxon>
        <taxon>Liliopsida</taxon>
        <taxon>Zingiberales</taxon>
        <taxon>Musaceae</taxon>
        <taxon>Ensete</taxon>
    </lineage>
</organism>
<protein>
    <submittedName>
        <fullName evidence="1">Uncharacterized protein</fullName>
    </submittedName>
</protein>
<proteinExistence type="predicted"/>
<accession>A0A445MB98</accession>
<gene>
    <name evidence="1" type="ORF">BHM03_00005651</name>
</gene>
<dbReference type="EMBL" id="KV875547">
    <property type="protein sequence ID" value="RZR71532.1"/>
    <property type="molecule type" value="Genomic_DNA"/>
</dbReference>